<feature type="active site" description="Proton donor/acceptor" evidence="10">
    <location>
        <position position="318"/>
    </location>
</feature>
<evidence type="ECO:0000256" key="6">
    <source>
        <dbReference type="ARBA" id="ARBA00022729"/>
    </source>
</evidence>
<dbReference type="GO" id="GO:0004181">
    <property type="term" value="F:metallocarboxypeptidase activity"/>
    <property type="evidence" value="ECO:0007669"/>
    <property type="project" value="InterPro"/>
</dbReference>
<keyword evidence="16" id="KW-1185">Reference proteome</keyword>
<proteinExistence type="inferred from homology"/>
<keyword evidence="4" id="KW-0645">Protease</keyword>
<keyword evidence="8" id="KW-0862">Zinc</keyword>
<evidence type="ECO:0000256" key="10">
    <source>
        <dbReference type="PROSITE-ProRule" id="PRU01379"/>
    </source>
</evidence>
<feature type="region of interest" description="Disordered" evidence="11">
    <location>
        <begin position="191"/>
        <end position="218"/>
    </location>
</feature>
<evidence type="ECO:0000256" key="7">
    <source>
        <dbReference type="ARBA" id="ARBA00022801"/>
    </source>
</evidence>
<evidence type="ECO:0000256" key="9">
    <source>
        <dbReference type="ARBA" id="ARBA00023049"/>
    </source>
</evidence>
<keyword evidence="7" id="KW-0378">Hydrolase</keyword>
<dbReference type="GO" id="GO:0006508">
    <property type="term" value="P:proteolysis"/>
    <property type="evidence" value="ECO:0007669"/>
    <property type="project" value="UniProtKB-KW"/>
</dbReference>
<dbReference type="EMBL" id="KI913993">
    <property type="protein sequence ID" value="ETV93293.1"/>
    <property type="molecule type" value="Genomic_DNA"/>
</dbReference>
<keyword evidence="9" id="KW-0482">Metalloprotease</keyword>
<evidence type="ECO:0000256" key="1">
    <source>
        <dbReference type="ARBA" id="ARBA00001947"/>
    </source>
</evidence>
<dbReference type="PRINTS" id="PR00765">
    <property type="entry name" value="CRBOXYPTASEA"/>
</dbReference>
<evidence type="ECO:0000256" key="12">
    <source>
        <dbReference type="SAM" id="SignalP"/>
    </source>
</evidence>
<feature type="domain" description="Peptidase M14" evidence="13">
    <location>
        <begin position="75"/>
        <end position="349"/>
    </location>
</feature>
<feature type="region of interest" description="Disordered" evidence="11">
    <location>
        <begin position="356"/>
        <end position="389"/>
    </location>
</feature>
<evidence type="ECO:0000259" key="13">
    <source>
        <dbReference type="PROSITE" id="PS52035"/>
    </source>
</evidence>
<dbReference type="Proteomes" id="UP000285060">
    <property type="component" value="Unassembled WGS sequence"/>
</dbReference>
<dbReference type="InterPro" id="IPR000834">
    <property type="entry name" value="Peptidase_M14"/>
</dbReference>
<dbReference type="VEuPathDB" id="FungiDB:H310_12721"/>
<dbReference type="FunFam" id="3.40.630.10:FF:000084">
    <property type="entry name" value="Carboxypeptidase B2"/>
    <property type="match status" value="1"/>
</dbReference>
<dbReference type="GeneID" id="20089771"/>
<dbReference type="GO" id="GO:0005615">
    <property type="term" value="C:extracellular space"/>
    <property type="evidence" value="ECO:0007669"/>
    <property type="project" value="TreeGrafter"/>
</dbReference>
<evidence type="ECO:0000313" key="16">
    <source>
        <dbReference type="Proteomes" id="UP000285060"/>
    </source>
</evidence>
<evidence type="ECO:0000256" key="2">
    <source>
        <dbReference type="ARBA" id="ARBA00005988"/>
    </source>
</evidence>
<dbReference type="RefSeq" id="XP_008878128.1">
    <property type="nucleotide sequence ID" value="XM_008879906.1"/>
</dbReference>
<name>A0A024TGW2_9STRA</name>
<dbReference type="OrthoDB" id="76588at2759"/>
<accession>A0A024TGW2</accession>
<dbReference type="STRING" id="157072.A0A024TGW2"/>
<comment type="cofactor">
    <cofactor evidence="1">
        <name>Zn(2+)</name>
        <dbReference type="ChEBI" id="CHEBI:29105"/>
    </cofactor>
</comment>
<evidence type="ECO:0000256" key="3">
    <source>
        <dbReference type="ARBA" id="ARBA00022645"/>
    </source>
</evidence>
<evidence type="ECO:0000313" key="14">
    <source>
        <dbReference type="EMBL" id="ETV93293.1"/>
    </source>
</evidence>
<evidence type="ECO:0000256" key="8">
    <source>
        <dbReference type="ARBA" id="ARBA00022833"/>
    </source>
</evidence>
<organism evidence="14">
    <name type="scientific">Aphanomyces invadans</name>
    <dbReference type="NCBI Taxonomy" id="157072"/>
    <lineage>
        <taxon>Eukaryota</taxon>
        <taxon>Sar</taxon>
        <taxon>Stramenopiles</taxon>
        <taxon>Oomycota</taxon>
        <taxon>Saprolegniomycetes</taxon>
        <taxon>Saprolegniales</taxon>
        <taxon>Verrucalvaceae</taxon>
        <taxon>Aphanomyces</taxon>
    </lineage>
</organism>
<evidence type="ECO:0000256" key="11">
    <source>
        <dbReference type="SAM" id="MobiDB-lite"/>
    </source>
</evidence>
<comment type="similarity">
    <text evidence="2 10">Belongs to the peptidase M14 family.</text>
</comment>
<dbReference type="PROSITE" id="PS52035">
    <property type="entry name" value="PEPTIDASE_M14"/>
    <property type="match status" value="1"/>
</dbReference>
<dbReference type="EMBL" id="QUSY01001992">
    <property type="protein sequence ID" value="RHY22822.1"/>
    <property type="molecule type" value="Genomic_DNA"/>
</dbReference>
<protein>
    <recommendedName>
        <fullName evidence="13">Peptidase M14 domain-containing protein</fullName>
    </recommendedName>
</protein>
<reference evidence="14" key="1">
    <citation type="submission" date="2013-12" db="EMBL/GenBank/DDBJ databases">
        <title>The Genome Sequence of Aphanomyces invadans NJM9701.</title>
        <authorList>
            <consortium name="The Broad Institute Genomics Platform"/>
            <person name="Russ C."/>
            <person name="Tyler B."/>
            <person name="van West P."/>
            <person name="Dieguez-Uribeondo J."/>
            <person name="Young S.K."/>
            <person name="Zeng Q."/>
            <person name="Gargeya S."/>
            <person name="Fitzgerald M."/>
            <person name="Abouelleil A."/>
            <person name="Alvarado L."/>
            <person name="Chapman S.B."/>
            <person name="Gainer-Dewar J."/>
            <person name="Goldberg J."/>
            <person name="Griggs A."/>
            <person name="Gujja S."/>
            <person name="Hansen M."/>
            <person name="Howarth C."/>
            <person name="Imamovic A."/>
            <person name="Ireland A."/>
            <person name="Larimer J."/>
            <person name="McCowan C."/>
            <person name="Murphy C."/>
            <person name="Pearson M."/>
            <person name="Poon T.W."/>
            <person name="Priest M."/>
            <person name="Roberts A."/>
            <person name="Saif S."/>
            <person name="Shea T."/>
            <person name="Sykes S."/>
            <person name="Wortman J."/>
            <person name="Nusbaum C."/>
            <person name="Birren B."/>
        </authorList>
    </citation>
    <scope>NUCLEOTIDE SEQUENCE [LARGE SCALE GENOMIC DNA]</scope>
    <source>
        <strain evidence="14">NJM9701</strain>
    </source>
</reference>
<dbReference type="PANTHER" id="PTHR11705">
    <property type="entry name" value="PROTEASE FAMILY M14 CARBOXYPEPTIDASE A,B"/>
    <property type="match status" value="1"/>
</dbReference>
<dbReference type="SUPFAM" id="SSF53187">
    <property type="entry name" value="Zn-dependent exopeptidases"/>
    <property type="match status" value="1"/>
</dbReference>
<dbReference type="eggNOG" id="KOG2650">
    <property type="taxonomic scope" value="Eukaryota"/>
</dbReference>
<evidence type="ECO:0000256" key="5">
    <source>
        <dbReference type="ARBA" id="ARBA00022723"/>
    </source>
</evidence>
<evidence type="ECO:0000256" key="4">
    <source>
        <dbReference type="ARBA" id="ARBA00022670"/>
    </source>
</evidence>
<feature type="signal peptide" evidence="12">
    <location>
        <begin position="1"/>
        <end position="18"/>
    </location>
</feature>
<feature type="compositionally biased region" description="Low complexity" evidence="11">
    <location>
        <begin position="364"/>
        <end position="379"/>
    </location>
</feature>
<feature type="chain" id="PRO_5038289927" description="Peptidase M14 domain-containing protein" evidence="12">
    <location>
        <begin position="19"/>
        <end position="415"/>
    </location>
</feature>
<keyword evidence="6 12" id="KW-0732">Signal</keyword>
<evidence type="ECO:0000313" key="15">
    <source>
        <dbReference type="EMBL" id="RHY22822.1"/>
    </source>
</evidence>
<gene>
    <name evidence="15" type="ORF">DYB32_009387</name>
    <name evidence="14" type="ORF">H310_12721</name>
</gene>
<dbReference type="SMART" id="SM00631">
    <property type="entry name" value="Zn_pept"/>
    <property type="match status" value="1"/>
</dbReference>
<reference evidence="15 16" key="2">
    <citation type="submission" date="2018-08" db="EMBL/GenBank/DDBJ databases">
        <title>Aphanomyces genome sequencing and annotation.</title>
        <authorList>
            <person name="Minardi D."/>
            <person name="Oidtmann B."/>
            <person name="Van Der Giezen M."/>
            <person name="Studholme D.J."/>
        </authorList>
    </citation>
    <scope>NUCLEOTIDE SEQUENCE [LARGE SCALE GENOMIC DNA]</scope>
    <source>
        <strain evidence="15 16">NJM0002</strain>
    </source>
</reference>
<keyword evidence="3" id="KW-0121">Carboxypeptidase</keyword>
<sequence length="415" mass="45574">MKLSLLSAIAAFACTVAANPTNRTITGIDGRARTFEEVALIQDDADTNRKCHQQNGNYIGSLKAGQYAASAFHKCFRTLAQIYEFTDAVAAQNPSLVTKFAVSKSFKGKTIYGYKLSKGNKQSLYFQAQQHAREWIAGSSIVYSFASILDDIANNRPTAADSYNLYFVPIVNIDGYDMTWTGNRYQRKSANEVDLNRNWPTPNPNPYPPPKHDETYPGPNPFSEPETAGINSWLQTKRSEIAGYIDIHAYAGLILYAFGDTSQPIGGGYNAKFQTLGRGMQNVMGAYSQQPAYQLYLAYGVFPDYAFREFKKPAVTIEIVGYDFVAPASTIPTRGLEIYKGINQFAKEVTVFNGNSPITPTPKPTVRTTTRMPTTTKPKTTTRRPRAVDDAVADDDVPFLVGDAASSDAGDSIVG</sequence>
<dbReference type="Gene3D" id="3.40.630.10">
    <property type="entry name" value="Zn peptidases"/>
    <property type="match status" value="1"/>
</dbReference>
<dbReference type="AlphaFoldDB" id="A0A024TGW2"/>
<dbReference type="GO" id="GO:0008270">
    <property type="term" value="F:zinc ion binding"/>
    <property type="evidence" value="ECO:0007669"/>
    <property type="project" value="InterPro"/>
</dbReference>
<dbReference type="Pfam" id="PF00246">
    <property type="entry name" value="Peptidase_M14"/>
    <property type="match status" value="1"/>
</dbReference>
<keyword evidence="5" id="KW-0479">Metal-binding</keyword>
<dbReference type="PANTHER" id="PTHR11705:SF143">
    <property type="entry name" value="SLL0236 PROTEIN"/>
    <property type="match status" value="1"/>
</dbReference>